<keyword evidence="1" id="KW-0521">NADP</keyword>
<feature type="domain" description="Enoyl reductase (ER)" evidence="3">
    <location>
        <begin position="11"/>
        <end position="173"/>
    </location>
</feature>
<dbReference type="GO" id="GO:0005829">
    <property type="term" value="C:cytosol"/>
    <property type="evidence" value="ECO:0007669"/>
    <property type="project" value="TreeGrafter"/>
</dbReference>
<dbReference type="Proteomes" id="UP000594261">
    <property type="component" value="Chromosome 2"/>
</dbReference>
<reference evidence="5" key="1">
    <citation type="journal article" date="2016" name="G3 (Bethesda)">
        <title>First Draft Assembly and Annotation of the Genome of a California Endemic Oak Quercus lobata Nee (Fagaceae).</title>
        <authorList>
            <person name="Sork V.L."/>
            <person name="Fitz-Gibbon S.T."/>
            <person name="Puiu D."/>
            <person name="Crepeau M."/>
            <person name="Gugger P.F."/>
            <person name="Sherman R."/>
            <person name="Stevens K."/>
            <person name="Langley C.H."/>
            <person name="Pellegrini M."/>
            <person name="Salzberg S.L."/>
        </authorList>
    </citation>
    <scope>NUCLEOTIDE SEQUENCE [LARGE SCALE GENOMIC DNA]</scope>
    <source>
        <strain evidence="5">cv. SW786</strain>
    </source>
</reference>
<accession>A0A7N2KV70</accession>
<proteinExistence type="predicted"/>
<dbReference type="PANTHER" id="PTHR48106">
    <property type="entry name" value="QUINONE OXIDOREDUCTASE PIG3-RELATED"/>
    <property type="match status" value="1"/>
</dbReference>
<dbReference type="AlphaFoldDB" id="A0A7N2KV70"/>
<evidence type="ECO:0000313" key="4">
    <source>
        <dbReference type="EnsemblPlants" id="QL02p025615:mrna"/>
    </source>
</evidence>
<evidence type="ECO:0000313" key="5">
    <source>
        <dbReference type="Proteomes" id="UP000594261"/>
    </source>
</evidence>
<organism evidence="4 5">
    <name type="scientific">Quercus lobata</name>
    <name type="common">Valley oak</name>
    <dbReference type="NCBI Taxonomy" id="97700"/>
    <lineage>
        <taxon>Eukaryota</taxon>
        <taxon>Viridiplantae</taxon>
        <taxon>Streptophyta</taxon>
        <taxon>Embryophyta</taxon>
        <taxon>Tracheophyta</taxon>
        <taxon>Spermatophyta</taxon>
        <taxon>Magnoliopsida</taxon>
        <taxon>eudicotyledons</taxon>
        <taxon>Gunneridae</taxon>
        <taxon>Pentapetalae</taxon>
        <taxon>rosids</taxon>
        <taxon>fabids</taxon>
        <taxon>Fagales</taxon>
        <taxon>Fagaceae</taxon>
        <taxon>Quercus</taxon>
    </lineage>
</organism>
<dbReference type="PANTHER" id="PTHR48106:SF13">
    <property type="entry name" value="QUINONE OXIDOREDUCTASE-RELATED"/>
    <property type="match status" value="1"/>
</dbReference>
<dbReference type="InParanoid" id="A0A7N2KV70"/>
<dbReference type="EnsemblPlants" id="QL02p025615:mrna">
    <property type="protein sequence ID" value="QL02p025615:mrna"/>
    <property type="gene ID" value="QL02p025615"/>
</dbReference>
<dbReference type="GO" id="GO:0003960">
    <property type="term" value="F:quinone reductase (NADPH) activity"/>
    <property type="evidence" value="ECO:0007669"/>
    <property type="project" value="TreeGrafter"/>
</dbReference>
<evidence type="ECO:0000256" key="2">
    <source>
        <dbReference type="ARBA" id="ARBA00023002"/>
    </source>
</evidence>
<reference evidence="4" key="2">
    <citation type="submission" date="2021-01" db="UniProtKB">
        <authorList>
            <consortium name="EnsemblPlants"/>
        </authorList>
    </citation>
    <scope>IDENTIFICATION</scope>
</reference>
<name>A0A7N2KV70_QUELO</name>
<dbReference type="OMA" id="ECDAVKW"/>
<dbReference type="InterPro" id="IPR011032">
    <property type="entry name" value="GroES-like_sf"/>
</dbReference>
<dbReference type="SUPFAM" id="SSF50129">
    <property type="entry name" value="GroES-like"/>
    <property type="match status" value="1"/>
</dbReference>
<protein>
    <recommendedName>
        <fullName evidence="3">Enoyl reductase (ER) domain-containing protein</fullName>
    </recommendedName>
</protein>
<keyword evidence="5" id="KW-1185">Reference proteome</keyword>
<evidence type="ECO:0000256" key="1">
    <source>
        <dbReference type="ARBA" id="ARBA00022857"/>
    </source>
</evidence>
<dbReference type="InterPro" id="IPR020843">
    <property type="entry name" value="ER"/>
</dbReference>
<dbReference type="GO" id="GO:0070402">
    <property type="term" value="F:NADPH binding"/>
    <property type="evidence" value="ECO:0007669"/>
    <property type="project" value="TreeGrafter"/>
</dbReference>
<dbReference type="GO" id="GO:0035925">
    <property type="term" value="F:mRNA 3'-UTR AU-rich region binding"/>
    <property type="evidence" value="ECO:0007669"/>
    <property type="project" value="TreeGrafter"/>
</dbReference>
<keyword evidence="2" id="KW-0560">Oxidoreductase</keyword>
<dbReference type="InterPro" id="IPR013154">
    <property type="entry name" value="ADH-like_N"/>
</dbReference>
<evidence type="ECO:0000259" key="3">
    <source>
        <dbReference type="SMART" id="SM00829"/>
    </source>
</evidence>
<dbReference type="SMART" id="SM00829">
    <property type="entry name" value="PKS_ER"/>
    <property type="match status" value="1"/>
</dbReference>
<dbReference type="Gene3D" id="3.40.50.720">
    <property type="entry name" value="NAD(P)-binding Rossmann-like Domain"/>
    <property type="match status" value="1"/>
</dbReference>
<dbReference type="Gramene" id="QL02p025615:mrna">
    <property type="protein sequence ID" value="QL02p025615:mrna"/>
    <property type="gene ID" value="QL02p025615"/>
</dbReference>
<dbReference type="Gene3D" id="3.90.180.10">
    <property type="entry name" value="Medium-chain alcohol dehydrogenases, catalytic domain"/>
    <property type="match status" value="1"/>
</dbReference>
<dbReference type="Pfam" id="PF08240">
    <property type="entry name" value="ADH_N"/>
    <property type="match status" value="1"/>
</dbReference>
<sequence>MVKAIRVHELGGPEVLKWEDVELGEPKEGEIRVKNKAVGLNFIDVYFRKGVYKTPTLPYTPGMEAVGVVTAVGPGLTGRQVGDLVAYAGGPMGAYAEEQILPANKVVPVPASIDPIVAASVILKGMTAQYLLRRCFKAYLPRLLLDQRLILSECDAVKWGLDLKICEKRQMAL</sequence>